<feature type="region of interest" description="Disordered" evidence="10">
    <location>
        <begin position="1530"/>
        <end position="1550"/>
    </location>
</feature>
<evidence type="ECO:0000256" key="4">
    <source>
        <dbReference type="ARBA" id="ARBA00022692"/>
    </source>
</evidence>
<evidence type="ECO:0000256" key="8">
    <source>
        <dbReference type="ARBA" id="ARBA00022989"/>
    </source>
</evidence>
<feature type="domain" description="ABC transporter" evidence="12">
    <location>
        <begin position="2393"/>
        <end position="2636"/>
    </location>
</feature>
<feature type="transmembrane region" description="Helical" evidence="11">
    <location>
        <begin position="2293"/>
        <end position="2319"/>
    </location>
</feature>
<evidence type="ECO:0000256" key="11">
    <source>
        <dbReference type="SAM" id="Phobius"/>
    </source>
</evidence>
<feature type="transmembrane region" description="Helical" evidence="11">
    <location>
        <begin position="691"/>
        <end position="712"/>
    </location>
</feature>
<dbReference type="SUPFAM" id="SSF52540">
    <property type="entry name" value="P-loop containing nucleoside triphosphate hydrolases"/>
    <property type="match status" value="7"/>
</dbReference>
<accession>A0A9J5WHJ7</accession>
<dbReference type="PANTHER" id="PTHR48040">
    <property type="entry name" value="PLEIOTROPIC DRUG RESISTANCE PROTEIN 1-LIKE ISOFORM X1"/>
    <property type="match status" value="1"/>
</dbReference>
<evidence type="ECO:0000313" key="13">
    <source>
        <dbReference type="EMBL" id="KAG5574917.1"/>
    </source>
</evidence>
<feature type="transmembrane region" description="Helical" evidence="11">
    <location>
        <begin position="1275"/>
        <end position="1293"/>
    </location>
</feature>
<dbReference type="GO" id="GO:0009914">
    <property type="term" value="P:hormone transport"/>
    <property type="evidence" value="ECO:0007669"/>
    <property type="project" value="UniProtKB-ARBA"/>
</dbReference>
<dbReference type="InterPro" id="IPR013525">
    <property type="entry name" value="ABC2_TM"/>
</dbReference>
<keyword evidence="8 11" id="KW-1133">Transmembrane helix</keyword>
<feature type="transmembrane region" description="Helical" evidence="11">
    <location>
        <begin position="2837"/>
        <end position="2861"/>
    </location>
</feature>
<comment type="similarity">
    <text evidence="2">Belongs to the ABC transporter superfamily. ABCG family. PDR (TC 3.A.1.205) subfamily.</text>
</comment>
<dbReference type="CDD" id="cd03233">
    <property type="entry name" value="ABCG_PDR_domain1"/>
    <property type="match status" value="3"/>
</dbReference>
<dbReference type="GO" id="GO:0140359">
    <property type="term" value="F:ABC-type transporter activity"/>
    <property type="evidence" value="ECO:0007669"/>
    <property type="project" value="InterPro"/>
</dbReference>
<feature type="transmembrane region" description="Helical" evidence="11">
    <location>
        <begin position="2099"/>
        <end position="2123"/>
    </location>
</feature>
<feature type="transmembrane region" description="Helical" evidence="11">
    <location>
        <begin position="4438"/>
        <end position="4461"/>
    </location>
</feature>
<dbReference type="Pfam" id="PF01061">
    <property type="entry name" value="ABC2_membrane"/>
    <property type="match status" value="6"/>
</dbReference>
<dbReference type="FunFam" id="3.40.50.300:FF:000059">
    <property type="entry name" value="ABC transporter G family member 40"/>
    <property type="match status" value="3"/>
</dbReference>
<dbReference type="GO" id="GO:2000032">
    <property type="term" value="P:regulation of secondary shoot formation"/>
    <property type="evidence" value="ECO:0007669"/>
    <property type="project" value="UniProtKB-ARBA"/>
</dbReference>
<feature type="transmembrane region" description="Helical" evidence="11">
    <location>
        <begin position="2182"/>
        <end position="2202"/>
    </location>
</feature>
<evidence type="ECO:0000256" key="7">
    <source>
        <dbReference type="ARBA" id="ARBA00022840"/>
    </source>
</evidence>
<dbReference type="Pfam" id="PF14510">
    <property type="entry name" value="ABC_trans_N"/>
    <property type="match status" value="3"/>
</dbReference>
<feature type="transmembrane region" description="Helical" evidence="11">
    <location>
        <begin position="1418"/>
        <end position="1437"/>
    </location>
</feature>
<dbReference type="InterPro" id="IPR034001">
    <property type="entry name" value="ABCG_PDR_1"/>
</dbReference>
<feature type="transmembrane region" description="Helical" evidence="11">
    <location>
        <begin position="3620"/>
        <end position="3638"/>
    </location>
</feature>
<feature type="transmembrane region" description="Helical" evidence="11">
    <location>
        <begin position="2135"/>
        <end position="2153"/>
    </location>
</feature>
<protein>
    <recommendedName>
        <fullName evidence="12">ABC transporter domain-containing protein</fullName>
    </recommendedName>
</protein>
<feature type="transmembrane region" description="Helical" evidence="11">
    <location>
        <begin position="665"/>
        <end position="685"/>
    </location>
</feature>
<feature type="transmembrane region" description="Helical" evidence="11">
    <location>
        <begin position="3548"/>
        <end position="3569"/>
    </location>
</feature>
<dbReference type="SMART" id="SM00382">
    <property type="entry name" value="AAA"/>
    <property type="match status" value="6"/>
</dbReference>
<feature type="transmembrane region" description="Helical" evidence="11">
    <location>
        <begin position="2159"/>
        <end position="2175"/>
    </location>
</feature>
<feature type="transmembrane region" description="Helical" evidence="11">
    <location>
        <begin position="2929"/>
        <end position="2948"/>
    </location>
</feature>
<dbReference type="FunFam" id="3.40.50.300:FF:000179">
    <property type="entry name" value="ABC transporter G family member 34"/>
    <property type="match status" value="3"/>
</dbReference>
<feature type="domain" description="ABC transporter" evidence="12">
    <location>
        <begin position="1694"/>
        <end position="1967"/>
    </location>
</feature>
<dbReference type="InterPro" id="IPR013581">
    <property type="entry name" value="PDR_assoc"/>
</dbReference>
<keyword evidence="3" id="KW-0813">Transport</keyword>
<keyword evidence="14" id="KW-1185">Reference proteome</keyword>
<sequence length="4469" mass="507043">MEITLGQDELAKSMSRRSMSKSIRSVSSRSWASASVREVMFTAPGGGDVFQKSTRENDDEQELKWAAIERLPTYDRLRKGILRQTLDDGKINYHEVDVVHLGLQDRKQILESILKVVEEDNERFLRRLRGRTDRVGIEIPKIEVRFEDLCIDGDAYAGSRALPTLWNASINFVEGFLEKIKIVPSKKRVVNILRDVNGIIRPSRMTLLLGPPGSGKTTLLKALAAVLDKDLRVNGRISYCGQELSEFIPQRTCAYISQHDVHHGEMTVRETLDFAGRCLGVGTRYELLTELSRREKDAGIKPDPEIDAFMKATAVAGQESSLVTDYVLKILGMDICADILVGDDMRRGISGGQKKRLTTGEKLVGPAKVFFMDEISTGLDSSTTFQIVKYMRQMVHIMDVTMIISLLQPAPETYDLFDDIILLSEGKIIYQGPRENVLEFFESVGFKCPERKGVADFLQEVTSLKDQEQYWFRRNEPYQYISVAEFAERFRNFHVGQQLLDDLRVPYDKNKAHPAALVTEKYGISNMELFKACLSREWLLIKRNSFLYIFKTFQITVMSIIAFTVFFRTEMKTGQIADGGKFYGALFFSLINIMFNGTAELALTIFRLPVFFKQRDSLFYPAWAFALPIWLLRIPISFIESLIWVLLTYYTIGFAPDFTRFLRQFLVFFALHQSALSLFRFVAALGRSQVVATTFATFTILIVFVLGGFIVAKDDLEPWMRWGYYISPMTYGQNAIAINEFLDERWNTPNNDTRFSEPTVGKVLLKARSMYTSDYVFWLCVVALFAFSFLFNICFILALTYLNPFGDSRSVNSDDGKSKKTKRTEWTSASSAPLTEGIVMDVKNTNNSSIEEAKKRGMVLPFQPLSLAFNHINYYVDMPSEMKAQGVDETRLQLLRDVSGAFRPGVLTALVGVSGAGKTTLMDVLAGRKTEGYTEGSINISGYPKNQSTFARISGYCEQNDIHSPHVTVYESLVYSAWLRLSPDVKEYTRKNFVEEIMELVELNPLRDSLVGLPGVHGLSTEQRKRLTIAVELVANPSIIFMDEPTSGLDARAAAIVMRTVRNTVDTGRTVVCTIHQPSIDIFEAFDEVVSTSNVGFHNLWMPVYCDATVLLVIMSNDFLSAVIDEKRRTSHICRASWSSFSPTDRVFSSENHIFIRFCGWGAAIRTNQQLKNCFFSQSIPGVPGIKEGYNPATWMLDISSPAVEAQLQVDFADIYANSELYRRNQELIKELSIPAPGFKDLHFPTEFSQPFFEQCKACFWKQHLSYWRHPQYNAFRFAMTTMIGVMFGIIFWNKGNQLSKLQDLLNIVGAMYAAVMFLGGTNTSAVQSIVAVERTVFYREKAAGMYSALPYAFAQVAIETIYIAIQTFIYSFILYAMIGFHWTVGKFFLFYFFVFMCFVYFTMYGMMLVALTPNYHIAAIVMSFFLSFWNLFSGFLIPRTQIPIWWRWYYWASPVAWTIYGLVTSQIGDKNNLIEIPGGGEVSIKLYLKDSFGFEYDFLGVVAVVHVAWAVFFCFATLGQGERAKSLSRRSMSRGGPGMSIGSRSTSWTSPGVREMYGTAPGSDVFERSTRENDDEQELKWAAIERLPTYDRLRKGILKQTLDDGETNYHEVDLVHLGLQDRKQLLEGILKLVEEDNERFLRRYRDRTDRVGIEIPKVEVRFEHLCIDGDAYVGSRALPTLWNASINFVEGFLQKIKIVPSKKRVVNILRDVNGIVRPSRMTLLLGPPGAGKTTLLKALAGVPGKDLRVNGRISYCGHDLSEFIPQRTCAYISQHDIHHGEMTVRETLDFAGRCLGVGTRYELLTELSRREKDVGIKPDPEMDAYLKATAVAGQGSSLVTDYVLKILGMDICADILVGDDMRRGISGGQKKRLTTGEMLVGPAKVFYMDEISTGLDSSTTFQIVKYMRQMVHTMDVTMIISLLQPAPETYDLFDDIILLSEGKIIYQGPRENVLEFFESVGFKCPERKGVADFLQEVTSLKDQEQYWFRRNEPYKYISVAEFVERFTNFHVGQQLFDELGVPYDKRKIHPAALVTEKYGISNMELLKACLSREWLLMKRNSFLYIFKTFQITVMSIITFTVFFRTEMKTGQIADGGKFYGALFFSLINIMFNGTAELALTIIRLPVFYKQRDSLFYPAWAFALPIWLLRIPLSFVESLIWIVLTYYTIGFAPAASRFFRQFLAFFALHLSAMSLFRFIAALGRTQVVASTFTTFTILIVFVLGGFIVAKDDLEPWMQWGYYISPMTYGQNAIAINEFLDERWSTPNNDTRFSEPTVGKVLLKARSMYTEDHVFWLCVVALFAFSFLFNFCFILALTYLNPLGDSRSVISDDDRSKKKKQTEQSSPNSTPMTEGISMGVRGTNSSSSEEAKKRGMVLPFQPLSLAFNHMNYYVNMPAEMKVQGVEDTRLQLLRNVSGAFRPGVLTALVGVSGAGKTTLMDVLAGRKTEGSIEGSISISGYPKNQSTFARISGYCEQNDIHSPHVTVYESLVYSAWLRLSPDVKKQTRKNFVEEVMDLVELNSLRDSLVGLPGVDGLSTEQRKRLTIAVELVANPSIIFMDEPTSGLDARAAAIVMRTVRNTVDTGRTVVCTIHQPSIDIFEAFDEVVSASNVVFHNLWVPISCDATVLIIMSNDFLAAVTDEKRRTSHICRASWSSFSPADRSVPGVPEIKEGINPATWMLDVSAMAVEAQLQVDFADIYANSELYRRNQELIKELSVPAPGSQDLHFPTKFSQPFFEQCKACFWKQNLSYWRHPQYNAIRFAMTTMIGVIFGIIFWDKGNQLSKQQDLLNIIGAIYAAVMFLGGTNTSAVQSVVAIERTVFYREKAAGMFSALPYAFAQVVIETIYIAIQTFIYSLILFAMIGFQFTAGKFFLFYFFFFMCFVYFTMYGMMLVALTPNYHIAAIVMSFFLSFWNLFSGFIISRMQIPIWWRWYYWGSPVAWTIYGLVTSQVGDKSNLIEIPGGGEVSLKLYLKESYGFEYDFLGVVAAMHVVWAVFFCFVFAYAIKMASSLRENELVRSMSKKASFSSASRRGSWASASLREAFGAPGGDVFVKSGRQDDEDELKWAAIERLPTYDRMRKGILKQVLDNGRVVHEQVDVTHMGMHEKKQLMESILNGIDEDNERFLLRLKDRIERVGIDIPKIEIRFEHLSIEGDAYVGSRALPTLWNSTINSLEGLLGLLRLSPSKKKSVKILDDISGIVKPSKMTLLLGPPASGKTTLLKALAGKLEKDLRVKGKVTHCGHELKEFIPQRTCAYICQHDLHHGEMTVRETLDFSGRCFGVGARYELLAELSRREKDSGIKPDPEVDAFMKAISVAGQKTNLVTDSILKILGLDICSDTMVGDEMRRGISGGQKKRVTTGEMLVGPAKVFLMDEISTGLDSSTTFQIVKYMRQMVHIMNVTMIISLLQPAPETFDLFDEIILLSEGKVVYQGPRENVLEFFESVGFKCPERKGVADFLQEVTSKKDQEQYWSKKNVPYQFVSVLDFVENFKSFHIGLKLFSEAQVPYDRSRTHPAALVKEKYGISNKELFKACLSREWLLMKRNSFVYIFKTVQITIMAIFTFTVFFRTKMKHGEVEDGGKFYGALFFSLLNVMFNGMAELAMTIFRLPVFFKQRDALFYPAWAFALPIWLLRIPISLMESGIWILLTYYTVGFAPAADRFFRQYLAYVGIHQMALGLFRFIAALGRTQVVANTLGTFTLLSVFVLGGFIIAKDDLQPWMKWAYYLSPMSYGQNAIVLVEFLDKRWNKPNEDPSFQGKTVGIELLKSRGMFTEDIWYWICVIALFAFSLFFNLCFVAALTYLKPLGATKSIMVNEEDSQNKEKKMKVTPHEGNNTSEDINSNGAASATNKKGMVLPFQPLSLSFEHVNYYVDMPAEMKNQGIEETRLQLLREVSGAFRPGVLTALMGVSGAGKTTLMDVLAGRKTGGYIEGNICVSGYPKIQETFARVSGYCEQNDIHSPHVTVYESLLYSAWLRLPSDVNKETRMMFVEEVMELVELTLLRNSLVGLPGVDGLSTEQRKRLTIAVELVANPSIIFMDEPTSGLDARAAAIVMRAVRNTVDTGRTVVCTIHQPSIDIFESFDELFLMKRGGQVIYAGPLGRNSQHLTKYFESVPGVNKIKDGYNPATWMLEVSAASVETQFSVNFAEIYTNSDLYRRNEELNKELSTPAPGSKDLYFPTKYSQPLLTQFKACFWKQHWSYWRNPQYNVIRFFMTTVIGIIFGVIFWDKGGKLEKQQDLSNLMGAMYAAVLFLGGTNTSAVQSVVAIERTVFYRERAAGMFSALPYAFAQVTVETIYVGIQTFLYSLILYSMIGFEWQADKFFWFYYYVFMCFVYFTLYGMMLVALTPNYQIAAIVMSFFLSFWNLFSGFLIPRMQIPIWWRWYYWGSPVAWTIYGLITSQLGDKTELVHIPSHDGTPTYIQLKDYLKQYLGYDYDFLGAVAAAHLAWVLLFFFVFVYAIRVLNFQKR</sequence>
<feature type="transmembrane region" description="Helical" evidence="11">
    <location>
        <begin position="4210"/>
        <end position="4228"/>
    </location>
</feature>
<comment type="subcellular location">
    <subcellularLocation>
        <location evidence="1">Membrane</location>
        <topology evidence="1">Multi-pass membrane protein</topology>
    </subcellularLocation>
</comment>
<dbReference type="Pfam" id="PF08370">
    <property type="entry name" value="PDR_assoc"/>
    <property type="match status" value="3"/>
</dbReference>
<dbReference type="PROSITE" id="PS50893">
    <property type="entry name" value="ABC_TRANSPORTER_2"/>
    <property type="match status" value="6"/>
</dbReference>
<evidence type="ECO:0000256" key="2">
    <source>
        <dbReference type="ARBA" id="ARBA00006012"/>
    </source>
</evidence>
<dbReference type="CDD" id="cd03232">
    <property type="entry name" value="ABCG_PDR_domain2"/>
    <property type="match status" value="3"/>
</dbReference>
<feature type="transmembrane region" description="Helical" evidence="11">
    <location>
        <begin position="4385"/>
        <end position="4404"/>
    </location>
</feature>
<feature type="transmembrane region" description="Helical" evidence="11">
    <location>
        <begin position="3692"/>
        <end position="3713"/>
    </location>
</feature>
<dbReference type="InterPro" id="IPR027417">
    <property type="entry name" value="P-loop_NTPase"/>
</dbReference>
<feature type="transmembrane region" description="Helical" evidence="11">
    <location>
        <begin position="546"/>
        <end position="567"/>
    </location>
</feature>
<keyword evidence="6" id="KW-0547">Nucleotide-binding</keyword>
<feature type="transmembrane region" description="Helical" evidence="11">
    <location>
        <begin position="775"/>
        <end position="802"/>
    </location>
</feature>
<evidence type="ECO:0000256" key="6">
    <source>
        <dbReference type="ARBA" id="ARBA00022741"/>
    </source>
</evidence>
<feature type="transmembrane region" description="Helical" evidence="11">
    <location>
        <begin position="2208"/>
        <end position="2229"/>
    </location>
</feature>
<feature type="transmembrane region" description="Helical" evidence="11">
    <location>
        <begin position="1449"/>
        <end position="1468"/>
    </location>
</feature>
<comment type="caution">
    <text evidence="13">The sequence shown here is derived from an EMBL/GenBank/DDBJ whole genome shotgun (WGS) entry which is preliminary data.</text>
</comment>
<evidence type="ECO:0000256" key="1">
    <source>
        <dbReference type="ARBA" id="ARBA00004141"/>
    </source>
</evidence>
<feature type="transmembrane region" description="Helical" evidence="11">
    <location>
        <begin position="2873"/>
        <end position="2896"/>
    </location>
</feature>
<dbReference type="Pfam" id="PF00005">
    <property type="entry name" value="ABC_tran"/>
    <property type="match status" value="6"/>
</dbReference>
<feature type="transmembrane region" description="Helical" evidence="11">
    <location>
        <begin position="4326"/>
        <end position="4347"/>
    </location>
</feature>
<organism evidence="13 14">
    <name type="scientific">Solanum commersonii</name>
    <name type="common">Commerson's wild potato</name>
    <name type="synonym">Commerson's nightshade</name>
    <dbReference type="NCBI Taxonomy" id="4109"/>
    <lineage>
        <taxon>Eukaryota</taxon>
        <taxon>Viridiplantae</taxon>
        <taxon>Streptophyta</taxon>
        <taxon>Embryophyta</taxon>
        <taxon>Tracheophyta</taxon>
        <taxon>Spermatophyta</taxon>
        <taxon>Magnoliopsida</taxon>
        <taxon>eudicotyledons</taxon>
        <taxon>Gunneridae</taxon>
        <taxon>Pentapetalae</taxon>
        <taxon>asterids</taxon>
        <taxon>lamiids</taxon>
        <taxon>Solanales</taxon>
        <taxon>Solanaceae</taxon>
        <taxon>Solanoideae</taxon>
        <taxon>Solaneae</taxon>
        <taxon>Solanum</taxon>
    </lineage>
</organism>
<feature type="transmembrane region" description="Helical" evidence="11">
    <location>
        <begin position="2902"/>
        <end position="2922"/>
    </location>
</feature>
<dbReference type="InterPro" id="IPR003439">
    <property type="entry name" value="ABC_transporter-like_ATP-bd"/>
</dbReference>
<dbReference type="GO" id="GO:0005886">
    <property type="term" value="C:plasma membrane"/>
    <property type="evidence" value="ECO:0007669"/>
    <property type="project" value="UniProtKB-ARBA"/>
</dbReference>
<feature type="transmembrane region" description="Helical" evidence="11">
    <location>
        <begin position="4296"/>
        <end position="4314"/>
    </location>
</feature>
<feature type="transmembrane region" description="Helical" evidence="11">
    <location>
        <begin position="2983"/>
        <end position="3006"/>
    </location>
</feature>
<reference evidence="13 14" key="1">
    <citation type="submission" date="2020-09" db="EMBL/GenBank/DDBJ databases">
        <title>De no assembly of potato wild relative species, Solanum commersonii.</title>
        <authorList>
            <person name="Cho K."/>
        </authorList>
    </citation>
    <scope>NUCLEOTIDE SEQUENCE [LARGE SCALE GENOMIC DNA]</scope>
    <source>
        <strain evidence="13">LZ3.2</strain>
        <tissue evidence="13">Leaf</tissue>
    </source>
</reference>
<feature type="transmembrane region" description="Helical" evidence="11">
    <location>
        <begin position="3777"/>
        <end position="3804"/>
    </location>
</feature>
<feature type="transmembrane region" description="Helical" evidence="11">
    <location>
        <begin position="3667"/>
        <end position="3686"/>
    </location>
</feature>
<dbReference type="InterPro" id="IPR043926">
    <property type="entry name" value="ABCG_dom"/>
</dbReference>
<keyword evidence="7" id="KW-0067">ATP-binding</keyword>
<feature type="compositionally biased region" description="Polar residues" evidence="10">
    <location>
        <begin position="3833"/>
        <end position="3843"/>
    </location>
</feature>
<feature type="transmembrane region" description="Helical" evidence="11">
    <location>
        <begin position="2789"/>
        <end position="2817"/>
    </location>
</feature>
<dbReference type="Proteomes" id="UP000824120">
    <property type="component" value="Chromosome 11"/>
</dbReference>
<feature type="domain" description="ABC transporter" evidence="12">
    <location>
        <begin position="3179"/>
        <end position="3452"/>
    </location>
</feature>
<dbReference type="Gene3D" id="3.40.50.300">
    <property type="entry name" value="P-loop containing nucleotide triphosphate hydrolases"/>
    <property type="match status" value="6"/>
</dbReference>
<feature type="transmembrane region" description="Helical" evidence="11">
    <location>
        <begin position="1389"/>
        <end position="1412"/>
    </location>
</feature>
<feature type="compositionally biased region" description="Polar residues" evidence="10">
    <location>
        <begin position="2342"/>
        <end position="2351"/>
    </location>
</feature>
<feature type="transmembrane region" description="Helical" evidence="11">
    <location>
        <begin position="1353"/>
        <end position="1377"/>
    </location>
</feature>
<dbReference type="OrthoDB" id="66620at2759"/>
<feature type="transmembrane region" description="Helical" evidence="11">
    <location>
        <begin position="1499"/>
        <end position="1520"/>
    </location>
</feature>
<feature type="transmembrane region" description="Helical" evidence="11">
    <location>
        <begin position="2063"/>
        <end position="2084"/>
    </location>
</feature>
<dbReference type="InterPro" id="IPR034003">
    <property type="entry name" value="ABCG_PDR_2"/>
</dbReference>
<keyword evidence="5" id="KW-0677">Repeat</keyword>
<gene>
    <name evidence="13" type="ORF">H5410_055051</name>
</gene>
<dbReference type="Pfam" id="PF19055">
    <property type="entry name" value="ABC2_membrane_7"/>
    <property type="match status" value="3"/>
</dbReference>
<evidence type="ECO:0000256" key="10">
    <source>
        <dbReference type="SAM" id="MobiDB-lite"/>
    </source>
</evidence>
<feature type="transmembrane region" description="Helical" evidence="11">
    <location>
        <begin position="2759"/>
        <end position="2777"/>
    </location>
</feature>
<dbReference type="InterPro" id="IPR003593">
    <property type="entry name" value="AAA+_ATPase"/>
</dbReference>
<evidence type="ECO:0000313" key="14">
    <source>
        <dbReference type="Proteomes" id="UP000824120"/>
    </source>
</evidence>
<keyword evidence="9 11" id="KW-0472">Membrane</keyword>
<dbReference type="InterPro" id="IPR029481">
    <property type="entry name" value="ABC_trans_N"/>
</dbReference>
<dbReference type="GO" id="GO:0005524">
    <property type="term" value="F:ATP binding"/>
    <property type="evidence" value="ECO:0007669"/>
    <property type="project" value="UniProtKB-KW"/>
</dbReference>
<evidence type="ECO:0000256" key="9">
    <source>
        <dbReference type="ARBA" id="ARBA00023136"/>
    </source>
</evidence>
<proteinExistence type="inferred from homology"/>
<evidence type="ECO:0000256" key="3">
    <source>
        <dbReference type="ARBA" id="ARBA00022448"/>
    </source>
</evidence>
<dbReference type="EMBL" id="JACXVP010000011">
    <property type="protein sequence ID" value="KAG5574917.1"/>
    <property type="molecule type" value="Genomic_DNA"/>
</dbReference>
<evidence type="ECO:0000259" key="12">
    <source>
        <dbReference type="PROSITE" id="PS50893"/>
    </source>
</evidence>
<feature type="region of interest" description="Disordered" evidence="10">
    <location>
        <begin position="2329"/>
        <end position="2367"/>
    </location>
</feature>
<evidence type="ECO:0000256" key="5">
    <source>
        <dbReference type="ARBA" id="ARBA00022737"/>
    </source>
</evidence>
<feature type="domain" description="ABC transporter" evidence="12">
    <location>
        <begin position="876"/>
        <end position="1124"/>
    </location>
</feature>
<dbReference type="PANTHER" id="PTHR48040:SF44">
    <property type="entry name" value="SULFATE-TRANSPORTING ATPASE"/>
    <property type="match status" value="1"/>
</dbReference>
<keyword evidence="4 11" id="KW-0812">Transmembrane</keyword>
<feature type="region of interest" description="Disordered" evidence="10">
    <location>
        <begin position="3818"/>
        <end position="3843"/>
    </location>
</feature>
<dbReference type="GO" id="GO:0016887">
    <property type="term" value="F:ATP hydrolysis activity"/>
    <property type="evidence" value="ECO:0007669"/>
    <property type="project" value="InterPro"/>
</dbReference>
<feature type="domain" description="ABC transporter" evidence="12">
    <location>
        <begin position="177"/>
        <end position="450"/>
    </location>
</feature>
<feature type="transmembrane region" description="Helical" evidence="11">
    <location>
        <begin position="3584"/>
        <end position="3608"/>
    </location>
</feature>
<feature type="domain" description="ABC transporter" evidence="12">
    <location>
        <begin position="3864"/>
        <end position="4116"/>
    </location>
</feature>
<feature type="transmembrane region" description="Helical" evidence="11">
    <location>
        <begin position="4353"/>
        <end position="4373"/>
    </location>
</feature>
<name>A0A9J5WHJ7_SOLCO</name>
<feature type="transmembrane region" description="Helical" evidence="11">
    <location>
        <begin position="1305"/>
        <end position="1333"/>
    </location>
</feature>
<feature type="transmembrane region" description="Helical" evidence="11">
    <location>
        <begin position="582"/>
        <end position="606"/>
    </location>
</feature>